<keyword evidence="4" id="KW-1185">Reference proteome</keyword>
<feature type="region of interest" description="Disordered" evidence="1">
    <location>
        <begin position="113"/>
        <end position="134"/>
    </location>
</feature>
<gene>
    <name evidence="3" type="ORF">HNP73_003063</name>
</gene>
<feature type="signal peptide" evidence="2">
    <location>
        <begin position="1"/>
        <end position="25"/>
    </location>
</feature>
<dbReference type="EMBL" id="JACHFM010000003">
    <property type="protein sequence ID" value="MBB5223116.1"/>
    <property type="molecule type" value="Genomic_DNA"/>
</dbReference>
<dbReference type="AlphaFoldDB" id="A0A840STF9"/>
<evidence type="ECO:0000313" key="3">
    <source>
        <dbReference type="EMBL" id="MBB5223116.1"/>
    </source>
</evidence>
<protein>
    <recommendedName>
        <fullName evidence="5">DUF3108 domain-containing protein</fullName>
    </recommendedName>
</protein>
<name>A0A840STF9_9RHOB</name>
<evidence type="ECO:0000256" key="1">
    <source>
        <dbReference type="SAM" id="MobiDB-lite"/>
    </source>
</evidence>
<accession>A0A840STF9</accession>
<reference evidence="3 4" key="1">
    <citation type="submission" date="2020-08" db="EMBL/GenBank/DDBJ databases">
        <title>Genomic Encyclopedia of Type Strains, Phase IV (KMG-IV): sequencing the most valuable type-strain genomes for metagenomic binning, comparative biology and taxonomic classification.</title>
        <authorList>
            <person name="Goeker M."/>
        </authorList>
    </citation>
    <scope>NUCLEOTIDE SEQUENCE [LARGE SCALE GENOMIC DNA]</scope>
    <source>
        <strain evidence="3 4">DSM 101730</strain>
    </source>
</reference>
<organism evidence="3 4">
    <name type="scientific">Amaricoccus macauensis</name>
    <dbReference type="NCBI Taxonomy" id="57001"/>
    <lineage>
        <taxon>Bacteria</taxon>
        <taxon>Pseudomonadati</taxon>
        <taxon>Pseudomonadota</taxon>
        <taxon>Alphaproteobacteria</taxon>
        <taxon>Rhodobacterales</taxon>
        <taxon>Paracoccaceae</taxon>
        <taxon>Amaricoccus</taxon>
    </lineage>
</organism>
<dbReference type="RefSeq" id="WP_184151409.1">
    <property type="nucleotide sequence ID" value="NZ_JACHFM010000003.1"/>
</dbReference>
<dbReference type="Proteomes" id="UP000549457">
    <property type="component" value="Unassembled WGS sequence"/>
</dbReference>
<evidence type="ECO:0000256" key="2">
    <source>
        <dbReference type="SAM" id="SignalP"/>
    </source>
</evidence>
<sequence>MPLPFRAEGLAAVLAVLLTAGAAHAQQASFDFRVMGFPVGTVGMAWSTSGTSYNATADVDATGVVGFFTSFFFHGKATGTVKADGTVIPGHFEAQSKSSRDVRQTTIAWKNGKPTSVTIVPPRDNSADPADQGGTLDPVSAAFRLLRDVPKADACNVTVDMFDGMRRSRLKVGPATASGTALTCKGSYSRMKGDALGSLDRDQFPFTLSYTVGADGIARLQRIEAPTNFGTAVVARRG</sequence>
<evidence type="ECO:0000313" key="4">
    <source>
        <dbReference type="Proteomes" id="UP000549457"/>
    </source>
</evidence>
<keyword evidence="2" id="KW-0732">Signal</keyword>
<comment type="caution">
    <text evidence="3">The sequence shown here is derived from an EMBL/GenBank/DDBJ whole genome shotgun (WGS) entry which is preliminary data.</text>
</comment>
<feature type="chain" id="PRO_5032483673" description="DUF3108 domain-containing protein" evidence="2">
    <location>
        <begin position="26"/>
        <end position="238"/>
    </location>
</feature>
<evidence type="ECO:0008006" key="5">
    <source>
        <dbReference type="Google" id="ProtNLM"/>
    </source>
</evidence>
<proteinExistence type="predicted"/>